<feature type="domain" description="Bro-N" evidence="2">
    <location>
        <begin position="4"/>
        <end position="113"/>
    </location>
</feature>
<comment type="caution">
    <text evidence="3">The sequence shown here is derived from an EMBL/GenBank/DDBJ whole genome shotgun (WGS) entry which is preliminary data.</text>
</comment>
<dbReference type="PROSITE" id="PS51750">
    <property type="entry name" value="BRO_N"/>
    <property type="match status" value="1"/>
</dbReference>
<dbReference type="SMART" id="SM01040">
    <property type="entry name" value="Bro-N"/>
    <property type="match status" value="1"/>
</dbReference>
<name>A0A9E2NN68_9BACE</name>
<dbReference type="PANTHER" id="PTHR36180:SF2">
    <property type="entry name" value="BRO FAMILY PROTEIN"/>
    <property type="match status" value="1"/>
</dbReference>
<sequence>MSKDNAIQVFNHPQFGSINTVETENGKVLFRANDVAKALGYVETAKAVRTHCKGVSVLDTPYENQLGTIVMQPTKYISEADVYRLVMRSKLPEAEKFQDWVCEEILPSIRKHGGYLTDAALQRVVTEPDFLIGLANAIKEERKNRLEVEAKYEEQKQLIGKQQEQIEELGKRTSYVELVLQCKGLLDITQIAQDYGMSGRKMNAILHEKGIQYKDNKQWILYAAYKDKGYVHSATLSLESGKSVMRTQWTQKGRMFIYEKLKADGILPVMEREQSPVDNQATA</sequence>
<organism evidence="3 4">
    <name type="scientific">Candidatus Bacteroides intestinipullorum</name>
    <dbReference type="NCBI Taxonomy" id="2838471"/>
    <lineage>
        <taxon>Bacteria</taxon>
        <taxon>Pseudomonadati</taxon>
        <taxon>Bacteroidota</taxon>
        <taxon>Bacteroidia</taxon>
        <taxon>Bacteroidales</taxon>
        <taxon>Bacteroidaceae</taxon>
        <taxon>Bacteroides</taxon>
    </lineage>
</organism>
<dbReference type="PANTHER" id="PTHR36180">
    <property type="entry name" value="DNA-BINDING PROTEIN-RELATED-RELATED"/>
    <property type="match status" value="1"/>
</dbReference>
<protein>
    <submittedName>
        <fullName evidence="3">Phage antirepressor KilAC domain-containing protein</fullName>
    </submittedName>
</protein>
<proteinExistence type="predicted"/>
<reference evidence="3" key="2">
    <citation type="submission" date="2021-04" db="EMBL/GenBank/DDBJ databases">
        <authorList>
            <person name="Gilroy R."/>
        </authorList>
    </citation>
    <scope>NUCLEOTIDE SEQUENCE</scope>
    <source>
        <strain evidence="3">B3-3758</strain>
    </source>
</reference>
<reference evidence="3" key="1">
    <citation type="journal article" date="2021" name="PeerJ">
        <title>Extensive microbial diversity within the chicken gut microbiome revealed by metagenomics and culture.</title>
        <authorList>
            <person name="Gilroy R."/>
            <person name="Ravi A."/>
            <person name="Getino M."/>
            <person name="Pursley I."/>
            <person name="Horton D.L."/>
            <person name="Alikhan N.F."/>
            <person name="Baker D."/>
            <person name="Gharbi K."/>
            <person name="Hall N."/>
            <person name="Watson M."/>
            <person name="Adriaenssens E.M."/>
            <person name="Foster-Nyarko E."/>
            <person name="Jarju S."/>
            <person name="Secka A."/>
            <person name="Antonio M."/>
            <person name="Oren A."/>
            <person name="Chaudhuri R.R."/>
            <person name="La Ragione R."/>
            <person name="Hildebrand F."/>
            <person name="Pallen M.J."/>
        </authorList>
    </citation>
    <scope>NUCLEOTIDE SEQUENCE</scope>
    <source>
        <strain evidence="3">B3-3758</strain>
    </source>
</reference>
<feature type="coiled-coil region" evidence="1">
    <location>
        <begin position="136"/>
        <end position="172"/>
    </location>
</feature>
<dbReference type="Pfam" id="PF03374">
    <property type="entry name" value="ANT"/>
    <property type="match status" value="1"/>
</dbReference>
<keyword evidence="1" id="KW-0175">Coiled coil</keyword>
<dbReference type="InterPro" id="IPR005039">
    <property type="entry name" value="Ant_C"/>
</dbReference>
<evidence type="ECO:0000313" key="4">
    <source>
        <dbReference type="Proteomes" id="UP000824236"/>
    </source>
</evidence>
<evidence type="ECO:0000259" key="2">
    <source>
        <dbReference type="PROSITE" id="PS51750"/>
    </source>
</evidence>
<gene>
    <name evidence="3" type="ORF">H9791_04180</name>
</gene>
<dbReference type="Proteomes" id="UP000824236">
    <property type="component" value="Unassembled WGS sequence"/>
</dbReference>
<dbReference type="GO" id="GO:0003677">
    <property type="term" value="F:DNA binding"/>
    <property type="evidence" value="ECO:0007669"/>
    <property type="project" value="InterPro"/>
</dbReference>
<dbReference type="AlphaFoldDB" id="A0A9E2NN68"/>
<dbReference type="Pfam" id="PF02498">
    <property type="entry name" value="Bro-N"/>
    <property type="match status" value="1"/>
</dbReference>
<dbReference type="EMBL" id="JAHLFO010000049">
    <property type="protein sequence ID" value="MBU3813689.1"/>
    <property type="molecule type" value="Genomic_DNA"/>
</dbReference>
<evidence type="ECO:0000256" key="1">
    <source>
        <dbReference type="SAM" id="Coils"/>
    </source>
</evidence>
<evidence type="ECO:0000313" key="3">
    <source>
        <dbReference type="EMBL" id="MBU3813689.1"/>
    </source>
</evidence>
<accession>A0A9E2NN68</accession>
<dbReference type="InterPro" id="IPR003497">
    <property type="entry name" value="BRO_N_domain"/>
</dbReference>